<keyword evidence="1" id="KW-0545">Nucleotide biosynthesis</keyword>
<gene>
    <name evidence="3" type="ORF">UV76_C0011G0032</name>
</gene>
<dbReference type="NCBIfam" id="TIGR01251">
    <property type="entry name" value="ribP_PPkin"/>
    <property type="match status" value="1"/>
</dbReference>
<feature type="domain" description="Ribose-phosphate pyrophosphokinase N-terminal" evidence="2">
    <location>
        <begin position="24"/>
        <end position="136"/>
    </location>
</feature>
<dbReference type="GO" id="GO:0006164">
    <property type="term" value="P:purine nucleotide biosynthetic process"/>
    <property type="evidence" value="ECO:0007669"/>
    <property type="project" value="TreeGrafter"/>
</dbReference>
<dbReference type="GO" id="GO:0005737">
    <property type="term" value="C:cytoplasm"/>
    <property type="evidence" value="ECO:0007669"/>
    <property type="project" value="TreeGrafter"/>
</dbReference>
<dbReference type="STRING" id="1618738.UV76_C0011G0032"/>
<sequence length="339" mass="38019">MPGSDHINLNPYPLKLYGSPSRTDEALPLKVAKFLKNKLAPCSCKVFKDGSFLVHHTESVRDRDVYVIFQPRFGDKEILAYDLDECESLVFALKQGEPSRITVVMPSLPYARQDKPSNHREPVLSQKVPMRLQMVGAHRVVVLHLHNPSSYNAHPLTIPMVDVNTNELLIKHIRSKKFDLEKFKIVAPDLGAAPSCRKLAQHLGIPENIVIINKFRDPKRANHNEVMEIIGDVRGYNCIMPDDIADTCGTALKCLKTLKENGARDVYFTATHAVLSGDVVENLNSAPFSGIWFTDSCLSEEKKKKIKKLEIISTAKLIAKIIDNLHNGKSVSELWHNGN</sequence>
<reference evidence="3 4" key="1">
    <citation type="journal article" date="2015" name="Nature">
        <title>rRNA introns, odd ribosomes, and small enigmatic genomes across a large radiation of phyla.</title>
        <authorList>
            <person name="Brown C.T."/>
            <person name="Hug L.A."/>
            <person name="Thomas B.C."/>
            <person name="Sharon I."/>
            <person name="Castelle C.J."/>
            <person name="Singh A."/>
            <person name="Wilkins M.J."/>
            <person name="Williams K.H."/>
            <person name="Banfield J.F."/>
        </authorList>
    </citation>
    <scope>NUCLEOTIDE SEQUENCE [LARGE SCALE GENOMIC DNA]</scope>
</reference>
<dbReference type="GO" id="GO:0002189">
    <property type="term" value="C:ribose phosphate diphosphokinase complex"/>
    <property type="evidence" value="ECO:0007669"/>
    <property type="project" value="TreeGrafter"/>
</dbReference>
<dbReference type="Gene3D" id="3.40.50.2020">
    <property type="match status" value="2"/>
</dbReference>
<dbReference type="SUPFAM" id="SSF53271">
    <property type="entry name" value="PRTase-like"/>
    <property type="match status" value="2"/>
</dbReference>
<dbReference type="SMART" id="SM01400">
    <property type="entry name" value="Pribosyltran_N"/>
    <property type="match status" value="1"/>
</dbReference>
<dbReference type="GO" id="GO:0000287">
    <property type="term" value="F:magnesium ion binding"/>
    <property type="evidence" value="ECO:0007669"/>
    <property type="project" value="InterPro"/>
</dbReference>
<protein>
    <submittedName>
        <fullName evidence="3">Ribose-phosphate pyrophosphokinase</fullName>
    </submittedName>
</protein>
<proteinExistence type="predicted"/>
<evidence type="ECO:0000256" key="1">
    <source>
        <dbReference type="ARBA" id="ARBA00022727"/>
    </source>
</evidence>
<dbReference type="AlphaFoldDB" id="A0A0G1DRT2"/>
<accession>A0A0G1DRT2</accession>
<evidence type="ECO:0000313" key="3">
    <source>
        <dbReference type="EMBL" id="KKT00360.1"/>
    </source>
</evidence>
<evidence type="ECO:0000259" key="2">
    <source>
        <dbReference type="Pfam" id="PF13793"/>
    </source>
</evidence>
<dbReference type="Proteomes" id="UP000034646">
    <property type="component" value="Unassembled WGS sequence"/>
</dbReference>
<dbReference type="EMBL" id="LCFS01000011">
    <property type="protein sequence ID" value="KKT00360.1"/>
    <property type="molecule type" value="Genomic_DNA"/>
</dbReference>
<dbReference type="CDD" id="cd06223">
    <property type="entry name" value="PRTases_typeI"/>
    <property type="match status" value="1"/>
</dbReference>
<dbReference type="Pfam" id="PF13793">
    <property type="entry name" value="Pribosyltran_N"/>
    <property type="match status" value="1"/>
</dbReference>
<organism evidence="3 4">
    <name type="scientific">Candidatus Nomurabacteria bacterium GW2011_GWA2_43_15</name>
    <dbReference type="NCBI Taxonomy" id="1618738"/>
    <lineage>
        <taxon>Bacteria</taxon>
        <taxon>Candidatus Nomuraibacteriota</taxon>
    </lineage>
</organism>
<dbReference type="InterPro" id="IPR029057">
    <property type="entry name" value="PRTase-like"/>
</dbReference>
<dbReference type="GO" id="GO:0016301">
    <property type="term" value="F:kinase activity"/>
    <property type="evidence" value="ECO:0007669"/>
    <property type="project" value="UniProtKB-KW"/>
</dbReference>
<dbReference type="PANTHER" id="PTHR10210">
    <property type="entry name" value="RIBOSE-PHOSPHATE DIPHOSPHOKINASE FAMILY MEMBER"/>
    <property type="match status" value="1"/>
</dbReference>
<dbReference type="Pfam" id="PF14572">
    <property type="entry name" value="Pribosyl_synth"/>
    <property type="match status" value="1"/>
</dbReference>
<keyword evidence="3" id="KW-0808">Transferase</keyword>
<dbReference type="InterPro" id="IPR000836">
    <property type="entry name" value="PRTase_dom"/>
</dbReference>
<dbReference type="InterPro" id="IPR029099">
    <property type="entry name" value="Pribosyltran_N"/>
</dbReference>
<comment type="caution">
    <text evidence="3">The sequence shown here is derived from an EMBL/GenBank/DDBJ whole genome shotgun (WGS) entry which is preliminary data.</text>
</comment>
<name>A0A0G1DRT2_9BACT</name>
<dbReference type="InterPro" id="IPR005946">
    <property type="entry name" value="Rib-P_diPkinase"/>
</dbReference>
<keyword evidence="3" id="KW-0418">Kinase</keyword>
<dbReference type="GO" id="GO:0006015">
    <property type="term" value="P:5-phosphoribose 1-diphosphate biosynthetic process"/>
    <property type="evidence" value="ECO:0007669"/>
    <property type="project" value="TreeGrafter"/>
</dbReference>
<evidence type="ECO:0000313" key="4">
    <source>
        <dbReference type="Proteomes" id="UP000034646"/>
    </source>
</evidence>
<dbReference type="PANTHER" id="PTHR10210:SF45">
    <property type="entry name" value="RIBOSE-PHOSPHATE PYROPHOSPHOKINASE 3, CHLOROPLASTIC"/>
    <property type="match status" value="1"/>
</dbReference>